<protein>
    <recommendedName>
        <fullName evidence="1">F-box domain-containing protein</fullName>
    </recommendedName>
</protein>
<evidence type="ECO:0000313" key="2">
    <source>
        <dbReference type="EMBL" id="EFO95131.1"/>
    </source>
</evidence>
<reference evidence="2" key="1">
    <citation type="submission" date="2007-07" db="EMBL/GenBank/DDBJ databases">
        <title>PCAP assembly of the Caenorhabditis remanei genome.</title>
        <authorList>
            <consortium name="The Caenorhabditis remanei Sequencing Consortium"/>
            <person name="Wilson R.K."/>
        </authorList>
    </citation>
    <scope>NUCLEOTIDE SEQUENCE [LARGE SCALE GENOMIC DNA]</scope>
    <source>
        <strain evidence="2">PB4641</strain>
    </source>
</reference>
<gene>
    <name evidence="2" type="ORF">CRE_09409</name>
</gene>
<dbReference type="HOGENOM" id="CLU_036540_0_0_1"/>
<dbReference type="Proteomes" id="UP000008281">
    <property type="component" value="Unassembled WGS sequence"/>
</dbReference>
<dbReference type="AlphaFoldDB" id="E3LIQ3"/>
<organism evidence="3">
    <name type="scientific">Caenorhabditis remanei</name>
    <name type="common">Caenorhabditis vulgaris</name>
    <dbReference type="NCBI Taxonomy" id="31234"/>
    <lineage>
        <taxon>Eukaryota</taxon>
        <taxon>Metazoa</taxon>
        <taxon>Ecdysozoa</taxon>
        <taxon>Nematoda</taxon>
        <taxon>Chromadorea</taxon>
        <taxon>Rhabditida</taxon>
        <taxon>Rhabditina</taxon>
        <taxon>Rhabditomorpha</taxon>
        <taxon>Rhabditoidea</taxon>
        <taxon>Rhabditidae</taxon>
        <taxon>Peloderinae</taxon>
        <taxon>Caenorhabditis</taxon>
    </lineage>
</organism>
<feature type="domain" description="F-box" evidence="1">
    <location>
        <begin position="28"/>
        <end position="75"/>
    </location>
</feature>
<name>E3LIQ3_CAERE</name>
<dbReference type="PANTHER" id="PTHR21503">
    <property type="entry name" value="F-BOX-CONTAINING HYPOTHETICAL PROTEIN C.ELEGANS"/>
    <property type="match status" value="1"/>
</dbReference>
<dbReference type="PROSITE" id="PS50181">
    <property type="entry name" value="FBOX"/>
    <property type="match status" value="1"/>
</dbReference>
<accession>E3LIQ3</accession>
<dbReference type="FunCoup" id="E3LIQ3">
    <property type="interactions" value="1129"/>
</dbReference>
<dbReference type="InterPro" id="IPR001810">
    <property type="entry name" value="F-box_dom"/>
</dbReference>
<dbReference type="Pfam" id="PF00646">
    <property type="entry name" value="F-box"/>
    <property type="match status" value="1"/>
</dbReference>
<evidence type="ECO:0000313" key="3">
    <source>
        <dbReference type="Proteomes" id="UP000008281"/>
    </source>
</evidence>
<dbReference type="InParanoid" id="E3LIQ3"/>
<keyword evidence="3" id="KW-1185">Reference proteome</keyword>
<evidence type="ECO:0000259" key="1">
    <source>
        <dbReference type="PROSITE" id="PS50181"/>
    </source>
</evidence>
<dbReference type="OrthoDB" id="5911164at2759"/>
<proteinExistence type="predicted"/>
<dbReference type="Pfam" id="PF07735">
    <property type="entry name" value="FBA_2"/>
    <property type="match status" value="1"/>
</dbReference>
<dbReference type="eggNOG" id="ENOG502TH5M">
    <property type="taxonomic scope" value="Eukaryota"/>
</dbReference>
<sequence length="428" mass="50028">MPQTDVPFKLSVDPLPSIHQKPTMSLSKFPLLELPTVALNEVLKLFTPFEIIFFSFCSKRTKSICQTIRSVTKSKEALYNYSVWINSVHAIYLHFTYFPSELWVFYLEKYPESEHTKRNKFWSILPQGFLKICYSRKPTKSSCQKMAEPIESIHFPNWNPSVEAIQRDYYGTTLTTRHSLYLYTSDNQALATRKLADFISEIFHEKMNGFGLEWSRYNSKENKIIMDVFRNHPVRDFQLTGDTLNDSSKKDVLTSILKKQNTTSLLDLKINPSSDFSFDFGQFKGTLETLVASFSHWITFQNILDIRCQNLYLQKSNFLQADYKLLIDKWRDGWNPNWKCLMMELNEDIQIDECVDGEFIALERSNCRSKSEIRGNYPILLNRYEGLVDNSLGTIRDVTEYHILRSDGMIATISTEAGKIRFGWFYIE</sequence>
<dbReference type="InterPro" id="IPR012885">
    <property type="entry name" value="F-box_Sdz-33"/>
</dbReference>
<dbReference type="PANTHER" id="PTHR21503:SF31">
    <property type="entry name" value="F-BOX DOMAIN-CONTAINING PROTEIN"/>
    <property type="match status" value="1"/>
</dbReference>
<dbReference type="EMBL" id="DS268409">
    <property type="protein sequence ID" value="EFO95131.1"/>
    <property type="molecule type" value="Genomic_DNA"/>
</dbReference>